<evidence type="ECO:0000256" key="6">
    <source>
        <dbReference type="RuleBase" id="RU004914"/>
    </source>
</evidence>
<protein>
    <recommendedName>
        <fullName evidence="6">Protein DETOXIFICATION</fullName>
    </recommendedName>
    <alternativeName>
        <fullName evidence="6">Multidrug and toxic compound extrusion protein</fullName>
    </alternativeName>
</protein>
<dbReference type="OrthoDB" id="2126698at2759"/>
<comment type="caution">
    <text evidence="8">The sequence shown here is derived from an EMBL/GenBank/DDBJ whole genome shotgun (WGS) entry which is preliminary data.</text>
</comment>
<feature type="region of interest" description="Disordered" evidence="7">
    <location>
        <begin position="500"/>
        <end position="581"/>
    </location>
</feature>
<proteinExistence type="inferred from homology"/>
<evidence type="ECO:0000256" key="7">
    <source>
        <dbReference type="SAM" id="MobiDB-lite"/>
    </source>
</evidence>
<feature type="transmembrane region" description="Helical" evidence="6">
    <location>
        <begin position="116"/>
        <end position="134"/>
    </location>
</feature>
<feature type="compositionally biased region" description="Gly residues" evidence="7">
    <location>
        <begin position="536"/>
        <end position="557"/>
    </location>
</feature>
<feature type="compositionally biased region" description="Low complexity" evidence="7">
    <location>
        <begin position="502"/>
        <end position="535"/>
    </location>
</feature>
<feature type="transmembrane region" description="Helical" evidence="6">
    <location>
        <begin position="70"/>
        <end position="96"/>
    </location>
</feature>
<evidence type="ECO:0000256" key="1">
    <source>
        <dbReference type="ARBA" id="ARBA00004141"/>
    </source>
</evidence>
<feature type="transmembrane region" description="Helical" evidence="6">
    <location>
        <begin position="20"/>
        <end position="49"/>
    </location>
</feature>
<dbReference type="Proteomes" id="UP000612055">
    <property type="component" value="Unassembled WGS sequence"/>
</dbReference>
<evidence type="ECO:0000313" key="9">
    <source>
        <dbReference type="Proteomes" id="UP000612055"/>
    </source>
</evidence>
<gene>
    <name evidence="8" type="ORF">HYH03_001984</name>
</gene>
<dbReference type="InterPro" id="IPR002528">
    <property type="entry name" value="MATE_fam"/>
</dbReference>
<evidence type="ECO:0000256" key="4">
    <source>
        <dbReference type="ARBA" id="ARBA00022989"/>
    </source>
</evidence>
<feature type="transmembrane region" description="Helical" evidence="6">
    <location>
        <begin position="141"/>
        <end position="160"/>
    </location>
</feature>
<sequence>MLLEPVMNVLNAGMVGHLGTMQLSAVSLGTLSVSFSTFLFSFLLFLTVPEIAAAVVKKDDEQVSCIAAKSLWIAGVAGVATMGLLAACAGPIIAAMNPPEAAVAAYAVDFIRVRALGVPAVLLGFVATGVFRGFKDTRTPLLAAGVSATASLGLNVLFLYGFNWGVVGSGLATTCAQIISCALLVGSLFRGGKVQTRHMLRPPPLATVLPTLRLGAALGTRNIIAMGMVLYASALCIRMGSVHQASFEIIRQVWVLTIQFFECLNVAAQALCATYLGNEDRATARDLLGRLLVLGTAVGAASGVAVWALQDPLIAIFTSDPVVKAHALAALPMICVLFPLDAVASILDGSLLAAKQSNYLSVVQIAGSIIQYAMLVALAPAGMVSTYTVWAALKIMTFVRALGGAYRDYHSPRSAYLVPATAVPVPTAATAAADVALAALPVAAASAVESAVGRAAAGEPSTSQRLMPGVLQSYEEDVMCLAAAAATSATDINPDMIDSLVSSHASRPGPSSSAVHHTDGNGSTAPGGAAPSSSGNGNGNGAEGHNGSGHNGNGHGINGHSANGHGVHVANGHNGSTNGHNGWVLEGRDLIEVRYDAANGTRLSGSKDGAGGGAGGQVAVVAAAVADSSAPLAG</sequence>
<dbReference type="GO" id="GO:0015297">
    <property type="term" value="F:antiporter activity"/>
    <property type="evidence" value="ECO:0007669"/>
    <property type="project" value="InterPro"/>
</dbReference>
<keyword evidence="3 6" id="KW-0812">Transmembrane</keyword>
<dbReference type="GO" id="GO:0016020">
    <property type="term" value="C:membrane"/>
    <property type="evidence" value="ECO:0007669"/>
    <property type="project" value="UniProtKB-SubCell"/>
</dbReference>
<keyword evidence="9" id="KW-1185">Reference proteome</keyword>
<dbReference type="AlphaFoldDB" id="A0A835YEQ7"/>
<dbReference type="PANTHER" id="PTHR42893">
    <property type="entry name" value="PROTEIN DETOXIFICATION 44, CHLOROPLASTIC-RELATED"/>
    <property type="match status" value="1"/>
</dbReference>
<feature type="transmembrane region" description="Helical" evidence="6">
    <location>
        <begin position="288"/>
        <end position="309"/>
    </location>
</feature>
<comment type="caution">
    <text evidence="6">Lacks conserved residue(s) required for the propagation of feature annotation.</text>
</comment>
<evidence type="ECO:0000256" key="3">
    <source>
        <dbReference type="ARBA" id="ARBA00022692"/>
    </source>
</evidence>
<dbReference type="Pfam" id="PF01554">
    <property type="entry name" value="MatE"/>
    <property type="match status" value="2"/>
</dbReference>
<feature type="compositionally biased region" description="Low complexity" evidence="7">
    <location>
        <begin position="558"/>
        <end position="581"/>
    </location>
</feature>
<dbReference type="NCBIfam" id="TIGR00797">
    <property type="entry name" value="matE"/>
    <property type="match status" value="1"/>
</dbReference>
<keyword evidence="5 6" id="KW-0472">Membrane</keyword>
<reference evidence="8" key="1">
    <citation type="journal article" date="2020" name="bioRxiv">
        <title>Comparative genomics of Chlamydomonas.</title>
        <authorList>
            <person name="Craig R.J."/>
            <person name="Hasan A.R."/>
            <person name="Ness R.W."/>
            <person name="Keightley P.D."/>
        </authorList>
    </citation>
    <scope>NUCLEOTIDE SEQUENCE</scope>
    <source>
        <strain evidence="8">CCAP 11/70</strain>
    </source>
</reference>
<comment type="subcellular location">
    <subcellularLocation>
        <location evidence="1">Membrane</location>
        <topology evidence="1">Multi-pass membrane protein</topology>
    </subcellularLocation>
</comment>
<feature type="transmembrane region" description="Helical" evidence="6">
    <location>
        <begin position="359"/>
        <end position="381"/>
    </location>
</feature>
<dbReference type="GO" id="GO:0042910">
    <property type="term" value="F:xenobiotic transmembrane transporter activity"/>
    <property type="evidence" value="ECO:0007669"/>
    <property type="project" value="InterPro"/>
</dbReference>
<accession>A0A835YEQ7</accession>
<dbReference type="PANTHER" id="PTHR42893:SF46">
    <property type="entry name" value="PROTEIN DETOXIFICATION 44, CHLOROPLASTIC"/>
    <property type="match status" value="1"/>
</dbReference>
<organism evidence="8 9">
    <name type="scientific">Edaphochlamys debaryana</name>
    <dbReference type="NCBI Taxonomy" id="47281"/>
    <lineage>
        <taxon>Eukaryota</taxon>
        <taxon>Viridiplantae</taxon>
        <taxon>Chlorophyta</taxon>
        <taxon>core chlorophytes</taxon>
        <taxon>Chlorophyceae</taxon>
        <taxon>CS clade</taxon>
        <taxon>Chlamydomonadales</taxon>
        <taxon>Chlamydomonadales incertae sedis</taxon>
        <taxon>Edaphochlamys</taxon>
    </lineage>
</organism>
<evidence type="ECO:0000256" key="2">
    <source>
        <dbReference type="ARBA" id="ARBA00010199"/>
    </source>
</evidence>
<dbReference type="EMBL" id="JAEHOE010000004">
    <property type="protein sequence ID" value="KAG2500414.1"/>
    <property type="molecule type" value="Genomic_DNA"/>
</dbReference>
<evidence type="ECO:0000256" key="5">
    <source>
        <dbReference type="ARBA" id="ARBA00023136"/>
    </source>
</evidence>
<dbReference type="InterPro" id="IPR044644">
    <property type="entry name" value="DinF-like"/>
</dbReference>
<comment type="similarity">
    <text evidence="2 6">Belongs to the multi antimicrobial extrusion (MATE) (TC 2.A.66.1) family.</text>
</comment>
<feature type="transmembrane region" description="Helical" evidence="6">
    <location>
        <begin position="166"/>
        <end position="189"/>
    </location>
</feature>
<keyword evidence="4 6" id="KW-1133">Transmembrane helix</keyword>
<name>A0A835YEQ7_9CHLO</name>
<feature type="transmembrane region" description="Helical" evidence="6">
    <location>
        <begin position="329"/>
        <end position="347"/>
    </location>
</feature>
<evidence type="ECO:0000313" key="8">
    <source>
        <dbReference type="EMBL" id="KAG2500414.1"/>
    </source>
</evidence>